<organism evidence="3 4">
    <name type="scientific">Dehalobacterium formicoaceticum</name>
    <dbReference type="NCBI Taxonomy" id="51515"/>
    <lineage>
        <taxon>Bacteria</taxon>
        <taxon>Bacillati</taxon>
        <taxon>Bacillota</taxon>
        <taxon>Clostridia</taxon>
        <taxon>Eubacteriales</taxon>
        <taxon>Peptococcaceae</taxon>
        <taxon>Dehalobacterium</taxon>
    </lineage>
</organism>
<keyword evidence="2" id="KW-1133">Transmembrane helix</keyword>
<evidence type="ECO:0000256" key="2">
    <source>
        <dbReference type="SAM" id="Phobius"/>
    </source>
</evidence>
<keyword evidence="2" id="KW-0472">Membrane</keyword>
<keyword evidence="2" id="KW-0812">Transmembrane</keyword>
<protein>
    <submittedName>
        <fullName evidence="3">Uncharacterized protein</fullName>
    </submittedName>
</protein>
<reference evidence="3 4" key="1">
    <citation type="submission" date="2022-08" db="EMBL/GenBank/DDBJ databases">
        <title>Proteogenomics of the novel Dehalobacterium formicoaceticum strain EZ94 highlights a key role of methyltransferases during anaerobic dichloromethane degradation.</title>
        <authorList>
            <person name="Wasmund K."/>
        </authorList>
    </citation>
    <scope>NUCLEOTIDE SEQUENCE [LARGE SCALE GENOMIC DNA]</scope>
    <source>
        <strain evidence="3 4">EZ94</strain>
    </source>
</reference>
<comment type="caution">
    <text evidence="3">The sequence shown here is derived from an EMBL/GenBank/DDBJ whole genome shotgun (WGS) entry which is preliminary data.</text>
</comment>
<feature type="coiled-coil region" evidence="1">
    <location>
        <begin position="24"/>
        <end position="72"/>
    </location>
</feature>
<gene>
    <name evidence="3" type="ORF">NVS47_09940</name>
</gene>
<keyword evidence="1" id="KW-0175">Coiled coil</keyword>
<evidence type="ECO:0000256" key="1">
    <source>
        <dbReference type="SAM" id="Coils"/>
    </source>
</evidence>
<evidence type="ECO:0000313" key="4">
    <source>
        <dbReference type="Proteomes" id="UP001524944"/>
    </source>
</evidence>
<name>A0ABT1Y4M3_9FIRM</name>
<dbReference type="RefSeq" id="WP_089611107.1">
    <property type="nucleotide sequence ID" value="NZ_CP022121.1"/>
</dbReference>
<evidence type="ECO:0000313" key="3">
    <source>
        <dbReference type="EMBL" id="MCR6545825.1"/>
    </source>
</evidence>
<proteinExistence type="predicted"/>
<accession>A0ABT1Y4M3</accession>
<feature type="transmembrane region" description="Helical" evidence="2">
    <location>
        <begin position="6"/>
        <end position="26"/>
    </location>
</feature>
<dbReference type="EMBL" id="JANPWE010000004">
    <property type="protein sequence ID" value="MCR6545825.1"/>
    <property type="molecule type" value="Genomic_DNA"/>
</dbReference>
<keyword evidence="4" id="KW-1185">Reference proteome</keyword>
<sequence>MFDVSVYFTAAFLLIGVLGLVLYLRLQNHSNHDLKEKLSNLQSNLELINNQKEKEEERISKLFNLEKQKQNQQTNLNKPVAPSDGIHVVNIADDCSYEGIVQLSPKQEEIFIDLEM</sequence>
<dbReference type="Proteomes" id="UP001524944">
    <property type="component" value="Unassembled WGS sequence"/>
</dbReference>